<protein>
    <recommendedName>
        <fullName evidence="2">Transposase-associated domain-containing protein</fullName>
    </recommendedName>
</protein>
<proteinExistence type="predicted"/>
<organism evidence="3 4">
    <name type="scientific">Artemisia annua</name>
    <name type="common">Sweet wormwood</name>
    <dbReference type="NCBI Taxonomy" id="35608"/>
    <lineage>
        <taxon>Eukaryota</taxon>
        <taxon>Viridiplantae</taxon>
        <taxon>Streptophyta</taxon>
        <taxon>Embryophyta</taxon>
        <taxon>Tracheophyta</taxon>
        <taxon>Spermatophyta</taxon>
        <taxon>Magnoliopsida</taxon>
        <taxon>eudicotyledons</taxon>
        <taxon>Gunneridae</taxon>
        <taxon>Pentapetalae</taxon>
        <taxon>asterids</taxon>
        <taxon>campanulids</taxon>
        <taxon>Asterales</taxon>
        <taxon>Asteraceae</taxon>
        <taxon>Asteroideae</taxon>
        <taxon>Anthemideae</taxon>
        <taxon>Artemisiinae</taxon>
        <taxon>Artemisia</taxon>
    </lineage>
</organism>
<evidence type="ECO:0000259" key="2">
    <source>
        <dbReference type="Pfam" id="PF13963"/>
    </source>
</evidence>
<keyword evidence="1" id="KW-1133">Transmembrane helix</keyword>
<comment type="caution">
    <text evidence="3">The sequence shown here is derived from an EMBL/GenBank/DDBJ whole genome shotgun (WGS) entry which is preliminary data.</text>
</comment>
<keyword evidence="1" id="KW-0472">Membrane</keyword>
<name>A0A2U1LYI1_ARTAN</name>
<keyword evidence="4" id="KW-1185">Reference proteome</keyword>
<gene>
    <name evidence="3" type="ORF">CTI12_AA439710</name>
</gene>
<feature type="domain" description="Transposase-associated" evidence="2">
    <location>
        <begin position="48"/>
        <end position="127"/>
    </location>
</feature>
<feature type="transmembrane region" description="Helical" evidence="1">
    <location>
        <begin position="20"/>
        <end position="41"/>
    </location>
</feature>
<dbReference type="PANTHER" id="PTHR48258">
    <property type="entry name" value="DUF4218 DOMAIN-CONTAINING PROTEIN-RELATED"/>
    <property type="match status" value="1"/>
</dbReference>
<keyword evidence="1" id="KW-0812">Transmembrane</keyword>
<accession>A0A2U1LYI1</accession>
<dbReference type="InterPro" id="IPR029480">
    <property type="entry name" value="Transpos_assoc"/>
</dbReference>
<evidence type="ECO:0000313" key="3">
    <source>
        <dbReference type="EMBL" id="PWA54010.1"/>
    </source>
</evidence>
<sequence>MAGKILNLSHFSLLLTYPIFTFIKLDTLIGCLVSTLIQLLIMSMAVDRGWMYDVEDTDRFLSDIFCSNLDVFLDFAFSNKAFVDNNRIKCPCLECDNKHFRTRNDVMFHLYEKGFTPNYTTWLAHGETAATFQHEGHEGKSRDPMEDDNDVDDCKRMLVDEARPTTVNHTTSESSCNSNVLEGTKGYQKNLEVKLTSEVFNLKSKNKRIKLALPQTDSRNTMEKLGVFSNPSVLTTDSRLSIFDVPGQKLLDYARGYTHMADAMSCMSIAHRYILFNCKEVKPFIRLFDDLTRQQPNIDDAGCDIYRQKFAKWFEEYVSQRSDYINQDLKTLAERPRIYGTTFKGCWINGYKFHSQKHSKGKVKKLNGGYIILLIVVVYCSSEWFDTPGGVGVKRKDNLVYIDPKAKLLTDNQFVLPSYTEQVYYAPDRSMSKELKDWWDSVKSQDEVVGQDEVKEHELISS</sequence>
<evidence type="ECO:0000313" key="4">
    <source>
        <dbReference type="Proteomes" id="UP000245207"/>
    </source>
</evidence>
<dbReference type="AlphaFoldDB" id="A0A2U1LYI1"/>
<dbReference type="EMBL" id="PKPP01007223">
    <property type="protein sequence ID" value="PWA54010.1"/>
    <property type="molecule type" value="Genomic_DNA"/>
</dbReference>
<dbReference type="PANTHER" id="PTHR48258:SF4">
    <property type="entry name" value="DUF4216 DOMAIN-CONTAINING PROTEIN"/>
    <property type="match status" value="1"/>
</dbReference>
<reference evidence="3 4" key="1">
    <citation type="journal article" date="2018" name="Mol. Plant">
        <title>The genome of Artemisia annua provides insight into the evolution of Asteraceae family and artemisinin biosynthesis.</title>
        <authorList>
            <person name="Shen Q."/>
            <person name="Zhang L."/>
            <person name="Liao Z."/>
            <person name="Wang S."/>
            <person name="Yan T."/>
            <person name="Shi P."/>
            <person name="Liu M."/>
            <person name="Fu X."/>
            <person name="Pan Q."/>
            <person name="Wang Y."/>
            <person name="Lv Z."/>
            <person name="Lu X."/>
            <person name="Zhang F."/>
            <person name="Jiang W."/>
            <person name="Ma Y."/>
            <person name="Chen M."/>
            <person name="Hao X."/>
            <person name="Li L."/>
            <person name="Tang Y."/>
            <person name="Lv G."/>
            <person name="Zhou Y."/>
            <person name="Sun X."/>
            <person name="Brodelius P.E."/>
            <person name="Rose J.K.C."/>
            <person name="Tang K."/>
        </authorList>
    </citation>
    <scope>NUCLEOTIDE SEQUENCE [LARGE SCALE GENOMIC DNA]</scope>
    <source>
        <strain evidence="4">cv. Huhao1</strain>
        <tissue evidence="3">Leaf</tissue>
    </source>
</reference>
<evidence type="ECO:0000256" key="1">
    <source>
        <dbReference type="SAM" id="Phobius"/>
    </source>
</evidence>
<dbReference type="Proteomes" id="UP000245207">
    <property type="component" value="Unassembled WGS sequence"/>
</dbReference>
<dbReference type="Pfam" id="PF13963">
    <property type="entry name" value="Transpos_assoc"/>
    <property type="match status" value="1"/>
</dbReference>
<dbReference type="STRING" id="35608.A0A2U1LYI1"/>